<dbReference type="GO" id="GO:0004721">
    <property type="term" value="F:phosphoprotein phosphatase activity"/>
    <property type="evidence" value="ECO:0007669"/>
    <property type="project" value="TreeGrafter"/>
</dbReference>
<dbReference type="InterPro" id="IPR003661">
    <property type="entry name" value="HisK_dim/P_dom"/>
</dbReference>
<comment type="caution">
    <text evidence="12">The sequence shown here is derived from an EMBL/GenBank/DDBJ whole genome shotgun (WGS) entry which is preliminary data.</text>
</comment>
<dbReference type="CDD" id="cd00082">
    <property type="entry name" value="HisKA"/>
    <property type="match status" value="1"/>
</dbReference>
<dbReference type="EMBL" id="LNQN01000002">
    <property type="protein sequence ID" value="KSU83159.1"/>
    <property type="molecule type" value="Genomic_DNA"/>
</dbReference>
<dbReference type="OrthoDB" id="9813151at2"/>
<keyword evidence="10" id="KW-0812">Transmembrane</keyword>
<dbReference type="GO" id="GO:0005524">
    <property type="term" value="F:ATP binding"/>
    <property type="evidence" value="ECO:0007669"/>
    <property type="project" value="UniProtKB-KW"/>
</dbReference>
<evidence type="ECO:0000256" key="4">
    <source>
        <dbReference type="ARBA" id="ARBA00022553"/>
    </source>
</evidence>
<evidence type="ECO:0000256" key="1">
    <source>
        <dbReference type="ARBA" id="ARBA00000085"/>
    </source>
</evidence>
<dbReference type="SUPFAM" id="SSF55874">
    <property type="entry name" value="ATPase domain of HSP90 chaperone/DNA topoisomerase II/histidine kinase"/>
    <property type="match status" value="1"/>
</dbReference>
<name>A0A0V8J7J6_9BACL</name>
<dbReference type="InterPro" id="IPR036097">
    <property type="entry name" value="HisK_dim/P_sf"/>
</dbReference>
<keyword evidence="7" id="KW-0418">Kinase</keyword>
<dbReference type="Gene3D" id="1.10.287.130">
    <property type="match status" value="1"/>
</dbReference>
<evidence type="ECO:0000256" key="8">
    <source>
        <dbReference type="ARBA" id="ARBA00022840"/>
    </source>
</evidence>
<sequence length="426" mass="48550">MFRKTRIRLVVMNTVVLVLVLCVFSSVIYGYMHYVVYHNIDDKLHNIAGKLKKEGYKEVDSEHKEEREERKVSYLLWDKNGAFVKSFPDHTAFQTDLAGFKPSTSDRHVLWNNESNEHTYRALDINVKDKLPKSVSKADIEHLQLVLNIDPEVYMLKNLLKLIVACTLLGLAISILTGMFLAERSLIPIRAAWNRQSSFAADASHELRTPLSVIQTHLENVFRHPQHSVEQESVALYNSLKEVKRTNKLVADLLTLARTDSNEAMLLKEIFNLTELITDVVDQFSFIAETRNVNCSSTIESDIYFNGDKERIHQLLIILLDNALKYNVEDGSIFLICRKEHHDILLVVKDTGIGIQKEDLPLIFDRFYRGDKSRSREEGGTGLGLSIAKWIVEEHKGSIKAESRPGKGTEIQVRLPVGINKSPAKE</sequence>
<keyword evidence="8" id="KW-0067">ATP-binding</keyword>
<dbReference type="PRINTS" id="PR00344">
    <property type="entry name" value="BCTRLSENSOR"/>
</dbReference>
<dbReference type="PANTHER" id="PTHR45453">
    <property type="entry name" value="PHOSPHATE REGULON SENSOR PROTEIN PHOR"/>
    <property type="match status" value="1"/>
</dbReference>
<dbReference type="PANTHER" id="PTHR45453:SF1">
    <property type="entry name" value="PHOSPHATE REGULON SENSOR PROTEIN PHOR"/>
    <property type="match status" value="1"/>
</dbReference>
<keyword evidence="6" id="KW-0547">Nucleotide-binding</keyword>
<keyword evidence="10" id="KW-0472">Membrane</keyword>
<keyword evidence="9" id="KW-0902">Two-component regulatory system</keyword>
<feature type="transmembrane region" description="Helical" evidence="10">
    <location>
        <begin position="7"/>
        <end position="32"/>
    </location>
</feature>
<dbReference type="EC" id="2.7.13.3" evidence="3"/>
<dbReference type="Gene3D" id="3.30.565.10">
    <property type="entry name" value="Histidine kinase-like ATPase, C-terminal domain"/>
    <property type="match status" value="1"/>
</dbReference>
<evidence type="ECO:0000256" key="2">
    <source>
        <dbReference type="ARBA" id="ARBA00004651"/>
    </source>
</evidence>
<dbReference type="SMART" id="SM00388">
    <property type="entry name" value="HisKA"/>
    <property type="match status" value="1"/>
</dbReference>
<dbReference type="InterPro" id="IPR004358">
    <property type="entry name" value="Sig_transdc_His_kin-like_C"/>
</dbReference>
<dbReference type="GO" id="GO:0016036">
    <property type="term" value="P:cellular response to phosphate starvation"/>
    <property type="evidence" value="ECO:0007669"/>
    <property type="project" value="TreeGrafter"/>
</dbReference>
<reference evidence="12 13" key="1">
    <citation type="journal article" date="2014" name="Antonie Van Leeuwenhoek">
        <title>Fictibacillus enclensis sp. nov., isolated from marine sediment.</title>
        <authorList>
            <person name="Dastager S.G."/>
            <person name="Mawlankar R."/>
            <person name="Srinivasan K."/>
            <person name="Tang S.K."/>
            <person name="Lee J.C."/>
            <person name="Ramana V.V."/>
            <person name="Shouche Y.S."/>
        </authorList>
    </citation>
    <scope>NUCLEOTIDE SEQUENCE [LARGE SCALE GENOMIC DNA]</scope>
    <source>
        <strain evidence="12 13">NIO-1003</strain>
    </source>
</reference>
<dbReference type="InterPro" id="IPR036890">
    <property type="entry name" value="HATPase_C_sf"/>
</dbReference>
<dbReference type="Pfam" id="PF02518">
    <property type="entry name" value="HATPase_c"/>
    <property type="match status" value="1"/>
</dbReference>
<organism evidence="12 13">
    <name type="scientific">Fictibacillus enclensis</name>
    <dbReference type="NCBI Taxonomy" id="1017270"/>
    <lineage>
        <taxon>Bacteria</taxon>
        <taxon>Bacillati</taxon>
        <taxon>Bacillota</taxon>
        <taxon>Bacilli</taxon>
        <taxon>Bacillales</taxon>
        <taxon>Fictibacillaceae</taxon>
        <taxon>Fictibacillus</taxon>
    </lineage>
</organism>
<dbReference type="AlphaFoldDB" id="A0A0V8J7J6"/>
<evidence type="ECO:0000256" key="3">
    <source>
        <dbReference type="ARBA" id="ARBA00012438"/>
    </source>
</evidence>
<feature type="transmembrane region" description="Helical" evidence="10">
    <location>
        <begin position="162"/>
        <end position="182"/>
    </location>
</feature>
<keyword evidence="4" id="KW-0597">Phosphoprotein</keyword>
<feature type="domain" description="Histidine kinase" evidence="11">
    <location>
        <begin position="202"/>
        <end position="419"/>
    </location>
</feature>
<dbReference type="InterPro" id="IPR005467">
    <property type="entry name" value="His_kinase_dom"/>
</dbReference>
<dbReference type="SUPFAM" id="SSF47384">
    <property type="entry name" value="Homodimeric domain of signal transducing histidine kinase"/>
    <property type="match status" value="1"/>
</dbReference>
<proteinExistence type="predicted"/>
<comment type="catalytic activity">
    <reaction evidence="1">
        <text>ATP + protein L-histidine = ADP + protein N-phospho-L-histidine.</text>
        <dbReference type="EC" id="2.7.13.3"/>
    </reaction>
</comment>
<dbReference type="FunFam" id="3.30.565.10:FF:000006">
    <property type="entry name" value="Sensor histidine kinase WalK"/>
    <property type="match status" value="1"/>
</dbReference>
<evidence type="ECO:0000256" key="7">
    <source>
        <dbReference type="ARBA" id="ARBA00022777"/>
    </source>
</evidence>
<dbReference type="SMART" id="SM00387">
    <property type="entry name" value="HATPase_c"/>
    <property type="match status" value="1"/>
</dbReference>
<dbReference type="InterPro" id="IPR050351">
    <property type="entry name" value="BphY/WalK/GraS-like"/>
</dbReference>
<dbReference type="RefSeq" id="WP_061971956.1">
    <property type="nucleotide sequence ID" value="NZ_FMAV01000002.1"/>
</dbReference>
<evidence type="ECO:0000313" key="12">
    <source>
        <dbReference type="EMBL" id="KSU83159.1"/>
    </source>
</evidence>
<dbReference type="Proteomes" id="UP000054099">
    <property type="component" value="Unassembled WGS sequence"/>
</dbReference>
<evidence type="ECO:0000256" key="10">
    <source>
        <dbReference type="SAM" id="Phobius"/>
    </source>
</evidence>
<evidence type="ECO:0000256" key="5">
    <source>
        <dbReference type="ARBA" id="ARBA00022679"/>
    </source>
</evidence>
<keyword evidence="13" id="KW-1185">Reference proteome</keyword>
<keyword evidence="10" id="KW-1133">Transmembrane helix</keyword>
<dbReference type="InterPro" id="IPR003594">
    <property type="entry name" value="HATPase_dom"/>
</dbReference>
<dbReference type="GO" id="GO:0000155">
    <property type="term" value="F:phosphorelay sensor kinase activity"/>
    <property type="evidence" value="ECO:0007669"/>
    <property type="project" value="InterPro"/>
</dbReference>
<dbReference type="PROSITE" id="PS50109">
    <property type="entry name" value="HIS_KIN"/>
    <property type="match status" value="1"/>
</dbReference>
<comment type="subcellular location">
    <subcellularLocation>
        <location evidence="2">Cell membrane</location>
        <topology evidence="2">Multi-pass membrane protein</topology>
    </subcellularLocation>
</comment>
<dbReference type="GO" id="GO:0005886">
    <property type="term" value="C:plasma membrane"/>
    <property type="evidence" value="ECO:0007669"/>
    <property type="project" value="UniProtKB-SubCell"/>
</dbReference>
<evidence type="ECO:0000259" key="11">
    <source>
        <dbReference type="PROSITE" id="PS50109"/>
    </source>
</evidence>
<evidence type="ECO:0000256" key="9">
    <source>
        <dbReference type="ARBA" id="ARBA00023012"/>
    </source>
</evidence>
<accession>A0A0V8J7J6</accession>
<keyword evidence="5" id="KW-0808">Transferase</keyword>
<dbReference type="Pfam" id="PF00512">
    <property type="entry name" value="HisKA"/>
    <property type="match status" value="1"/>
</dbReference>
<evidence type="ECO:0000256" key="6">
    <source>
        <dbReference type="ARBA" id="ARBA00022741"/>
    </source>
</evidence>
<gene>
    <name evidence="12" type="ORF">AS030_11275</name>
</gene>
<evidence type="ECO:0000313" key="13">
    <source>
        <dbReference type="Proteomes" id="UP000054099"/>
    </source>
</evidence>
<protein>
    <recommendedName>
        <fullName evidence="3">histidine kinase</fullName>
        <ecNumber evidence="3">2.7.13.3</ecNumber>
    </recommendedName>
</protein>